<dbReference type="PANTHER" id="PTHR35569:SF1">
    <property type="entry name" value="CYANAMIDE HYDRATASE DDI2-RELATED"/>
    <property type="match status" value="1"/>
</dbReference>
<protein>
    <submittedName>
        <fullName evidence="2">Cyanamide hydratase</fullName>
    </submittedName>
</protein>
<feature type="domain" description="HD" evidence="1">
    <location>
        <begin position="45"/>
        <end position="144"/>
    </location>
</feature>
<dbReference type="InterPro" id="IPR006674">
    <property type="entry name" value="HD_domain"/>
</dbReference>
<organism evidence="2 3">
    <name type="scientific">Dactylosporangium siamense</name>
    <dbReference type="NCBI Taxonomy" id="685454"/>
    <lineage>
        <taxon>Bacteria</taxon>
        <taxon>Bacillati</taxon>
        <taxon>Actinomycetota</taxon>
        <taxon>Actinomycetes</taxon>
        <taxon>Micromonosporales</taxon>
        <taxon>Micromonosporaceae</taxon>
        <taxon>Dactylosporangium</taxon>
    </lineage>
</organism>
<sequence length="215" mass="23273">MHRPHSNQVAVSASGPCDGCPMVPESSAVTAAMSVAERYFSPAFLNHSVRSYVWGTMYAEAHGIDRDDELFCVAALLHDIALAPSFDSHTVPFEEAGGEVARVFGLAAGWPAGRTDRVAEIIVLHMRDDVSADMDPESHLLQVATSWDVVGRWQDEFPPQDRAATLERYPRLGFGKEFLAHFEDQAARKPGSAAAASVDRHLAARIAAHPLDAGP</sequence>
<dbReference type="Pfam" id="PF01966">
    <property type="entry name" value="HD"/>
    <property type="match status" value="1"/>
</dbReference>
<dbReference type="PANTHER" id="PTHR35569">
    <property type="entry name" value="CYANAMIDE HYDRATASE DDI2-RELATED"/>
    <property type="match status" value="1"/>
</dbReference>
<dbReference type="CDD" id="cd00077">
    <property type="entry name" value="HDc"/>
    <property type="match status" value="1"/>
</dbReference>
<evidence type="ECO:0000313" key="2">
    <source>
        <dbReference type="EMBL" id="GIG45489.1"/>
    </source>
</evidence>
<comment type="caution">
    <text evidence="2">The sequence shown here is derived from an EMBL/GenBank/DDBJ whole genome shotgun (WGS) entry which is preliminary data.</text>
</comment>
<keyword evidence="3" id="KW-1185">Reference proteome</keyword>
<evidence type="ECO:0000259" key="1">
    <source>
        <dbReference type="Pfam" id="PF01966"/>
    </source>
</evidence>
<name>A0A919U7G1_9ACTN</name>
<dbReference type="Proteomes" id="UP000660611">
    <property type="component" value="Unassembled WGS sequence"/>
</dbReference>
<reference evidence="2" key="1">
    <citation type="submission" date="2021-01" db="EMBL/GenBank/DDBJ databases">
        <title>Whole genome shotgun sequence of Dactylosporangium siamense NBRC 106093.</title>
        <authorList>
            <person name="Komaki H."/>
            <person name="Tamura T."/>
        </authorList>
    </citation>
    <scope>NUCLEOTIDE SEQUENCE</scope>
    <source>
        <strain evidence="2">NBRC 106093</strain>
    </source>
</reference>
<dbReference type="SUPFAM" id="SSF109604">
    <property type="entry name" value="HD-domain/PDEase-like"/>
    <property type="match status" value="1"/>
</dbReference>
<gene>
    <name evidence="2" type="ORF">Dsi01nite_035300</name>
</gene>
<dbReference type="EMBL" id="BONQ01000053">
    <property type="protein sequence ID" value="GIG45489.1"/>
    <property type="molecule type" value="Genomic_DNA"/>
</dbReference>
<dbReference type="InterPro" id="IPR003607">
    <property type="entry name" value="HD/PDEase_dom"/>
</dbReference>
<dbReference type="Gene3D" id="1.10.3210.10">
    <property type="entry name" value="Hypothetical protein af1432"/>
    <property type="match status" value="1"/>
</dbReference>
<proteinExistence type="predicted"/>
<dbReference type="AlphaFoldDB" id="A0A919U7G1"/>
<accession>A0A919U7G1</accession>
<evidence type="ECO:0000313" key="3">
    <source>
        <dbReference type="Proteomes" id="UP000660611"/>
    </source>
</evidence>